<comment type="caution">
    <text evidence="3">The sequence shown here is derived from an EMBL/GenBank/DDBJ whole genome shotgun (WGS) entry which is preliminary data.</text>
</comment>
<proteinExistence type="predicted"/>
<gene>
    <name evidence="2" type="ORF">BJG266_LOCUS11876</name>
    <name evidence="3" type="ORF">QVE165_LOCUS32957</name>
</gene>
<dbReference type="Proteomes" id="UP000663877">
    <property type="component" value="Unassembled WGS sequence"/>
</dbReference>
<feature type="transmembrane region" description="Helical" evidence="1">
    <location>
        <begin position="7"/>
        <end position="26"/>
    </location>
</feature>
<evidence type="ECO:0000313" key="3">
    <source>
        <dbReference type="EMBL" id="CAF1332240.1"/>
    </source>
</evidence>
<sequence length="703" mass="82319">MSQYSASILVISGVTTVFLSIIYYYLQTKSCHTLNMVQCGLQQRLCEYNILGIKRYVESKSSPNNEVNDHYFSIELPEPGVTELSCLSKNLLHHWHQLHPKTLFYLYIVGHDTLKIPETFPNLRICELDSALIFQTPLKWWLNAHVQWKYRTAMKTLMTFDHMNLSYNPSDHTIPMFKHLKLIYSIVLLWHRGGIYISHDIVLIKPIITLSSTSNVTLVQRNSNRISLDFLSIMTSQHPLIKQLLIHLSHAYQNQDVMAIDAELILWKVLIKFLSATKDSIQILPANTFYGFDREEEMFSNWFTSKNSSEQWAAWQNDQHRYGIHFPIVRVPRATPIPIKNSLIDRLTSLPKSLISLKQASCFHASTDRIHMGQLVYQYNHNHGNNGDYIQSWASIQYYPCIDRFYARDNLHNLPELYQMKFGQSTFRNDSLTSVSILMNAWWALVRPKLEQEKCWPPPDHFRPVYISMHIVDRVAPVMIKSRKTYDNYGPVGARDMVTLQLLEKQNISTWLSGCLTTTLKYQSVTRFFNVTKKSILIVDVQNNLTNILVPPDILRDNVIWSTALYTPENINQTDEQLNDFEQVEKRFDELLNSKLVLTSRLHVLLPCLALNIPVMFIYPYEAYGRDPRFKGLIEILVDHIYSEKDAYFWKNTSHPYAIAWENPRSMNKAKKELLKTMITGLHQRLKQEREFRIWGHFYRVFD</sequence>
<protein>
    <recommendedName>
        <fullName evidence="5">Polysaccharide pyruvyl transferase domain-containing protein</fullName>
    </recommendedName>
</protein>
<dbReference type="EMBL" id="CAJNOI010000044">
    <property type="protein sequence ID" value="CAF0927233.1"/>
    <property type="molecule type" value="Genomic_DNA"/>
</dbReference>
<name>A0A815G098_9BILA</name>
<evidence type="ECO:0000256" key="1">
    <source>
        <dbReference type="SAM" id="Phobius"/>
    </source>
</evidence>
<evidence type="ECO:0000313" key="4">
    <source>
        <dbReference type="Proteomes" id="UP000663832"/>
    </source>
</evidence>
<accession>A0A815G098</accession>
<keyword evidence="1" id="KW-1133">Transmembrane helix</keyword>
<dbReference type="Proteomes" id="UP000663832">
    <property type="component" value="Unassembled WGS sequence"/>
</dbReference>
<reference evidence="3" key="1">
    <citation type="submission" date="2021-02" db="EMBL/GenBank/DDBJ databases">
        <authorList>
            <person name="Nowell W R."/>
        </authorList>
    </citation>
    <scope>NUCLEOTIDE SEQUENCE</scope>
</reference>
<keyword evidence="1" id="KW-0472">Membrane</keyword>
<dbReference type="Gene3D" id="3.90.550.20">
    <property type="match status" value="1"/>
</dbReference>
<evidence type="ECO:0000313" key="2">
    <source>
        <dbReference type="EMBL" id="CAF0927233.1"/>
    </source>
</evidence>
<dbReference type="OrthoDB" id="409543at2759"/>
<evidence type="ECO:0008006" key="5">
    <source>
        <dbReference type="Google" id="ProtNLM"/>
    </source>
</evidence>
<organism evidence="3 4">
    <name type="scientific">Adineta steineri</name>
    <dbReference type="NCBI Taxonomy" id="433720"/>
    <lineage>
        <taxon>Eukaryota</taxon>
        <taxon>Metazoa</taxon>
        <taxon>Spiralia</taxon>
        <taxon>Gnathifera</taxon>
        <taxon>Rotifera</taxon>
        <taxon>Eurotatoria</taxon>
        <taxon>Bdelloidea</taxon>
        <taxon>Adinetida</taxon>
        <taxon>Adinetidae</taxon>
        <taxon>Adineta</taxon>
    </lineage>
</organism>
<dbReference type="EMBL" id="CAJNOM010000297">
    <property type="protein sequence ID" value="CAF1332240.1"/>
    <property type="molecule type" value="Genomic_DNA"/>
</dbReference>
<keyword evidence="1" id="KW-0812">Transmembrane</keyword>
<dbReference type="AlphaFoldDB" id="A0A815G098"/>
<keyword evidence="4" id="KW-1185">Reference proteome</keyword>